<feature type="non-terminal residue" evidence="2">
    <location>
        <position position="1"/>
    </location>
</feature>
<accession>A0ABV0PER3</accession>
<proteinExistence type="predicted"/>
<comment type="caution">
    <text evidence="2">The sequence shown here is derived from an EMBL/GenBank/DDBJ whole genome shotgun (WGS) entry which is preliminary data.</text>
</comment>
<organism evidence="2 3">
    <name type="scientific">Goodea atripinnis</name>
    <dbReference type="NCBI Taxonomy" id="208336"/>
    <lineage>
        <taxon>Eukaryota</taxon>
        <taxon>Metazoa</taxon>
        <taxon>Chordata</taxon>
        <taxon>Craniata</taxon>
        <taxon>Vertebrata</taxon>
        <taxon>Euteleostomi</taxon>
        <taxon>Actinopterygii</taxon>
        <taxon>Neopterygii</taxon>
        <taxon>Teleostei</taxon>
        <taxon>Neoteleostei</taxon>
        <taxon>Acanthomorphata</taxon>
        <taxon>Ovalentaria</taxon>
        <taxon>Atherinomorphae</taxon>
        <taxon>Cyprinodontiformes</taxon>
        <taxon>Goodeidae</taxon>
        <taxon>Goodea</taxon>
    </lineage>
</organism>
<dbReference type="EMBL" id="JAHRIO010071338">
    <property type="protein sequence ID" value="MEQ2181967.1"/>
    <property type="molecule type" value="Genomic_DNA"/>
</dbReference>
<evidence type="ECO:0000313" key="2">
    <source>
        <dbReference type="EMBL" id="MEQ2181967.1"/>
    </source>
</evidence>
<gene>
    <name evidence="2" type="primary">PTDSS2</name>
    <name evidence="2" type="ORF">GOODEAATRI_017146</name>
</gene>
<feature type="region of interest" description="Disordered" evidence="1">
    <location>
        <begin position="1"/>
        <end position="50"/>
    </location>
</feature>
<evidence type="ECO:0000313" key="3">
    <source>
        <dbReference type="Proteomes" id="UP001476798"/>
    </source>
</evidence>
<reference evidence="2 3" key="1">
    <citation type="submission" date="2021-06" db="EMBL/GenBank/DDBJ databases">
        <authorList>
            <person name="Palmer J.M."/>
        </authorList>
    </citation>
    <scope>NUCLEOTIDE SEQUENCE [LARGE SCALE GENOMIC DNA]</scope>
    <source>
        <strain evidence="2 3">GA_2019</strain>
        <tissue evidence="2">Muscle</tissue>
    </source>
</reference>
<evidence type="ECO:0000256" key="1">
    <source>
        <dbReference type="SAM" id="MobiDB-lite"/>
    </source>
</evidence>
<protein>
    <submittedName>
        <fullName evidence="2">Phosphatidylserine synthase 2</fullName>
    </submittedName>
</protein>
<dbReference type="Proteomes" id="UP001476798">
    <property type="component" value="Unassembled WGS sequence"/>
</dbReference>
<name>A0ABV0PER3_9TELE</name>
<keyword evidence="3" id="KW-1185">Reference proteome</keyword>
<sequence>DITLRYKETRRRKQEAPVDWDRQLGNGSTAAASGRSKLNGSSETLRQRKS</sequence>
<feature type="compositionally biased region" description="Polar residues" evidence="1">
    <location>
        <begin position="25"/>
        <end position="44"/>
    </location>
</feature>